<name>A0ABY3W3Y9_9MICC</name>
<evidence type="ECO:0000313" key="1">
    <source>
        <dbReference type="EMBL" id="UNK44865.1"/>
    </source>
</evidence>
<reference evidence="1 2" key="1">
    <citation type="submission" date="2022-03" db="EMBL/GenBank/DDBJ databases">
        <title>Isotopic signatures of nitrous oxide derived from detoxification processes.</title>
        <authorList>
            <person name="Behrendt U."/>
            <person name="Buchen C."/>
            <person name="Well R."/>
            <person name="Ulrich A."/>
            <person name="Rohe L."/>
            <person name="Kolb S."/>
            <person name="Schloter M."/>
            <person name="Horn M.A."/>
            <person name="Augustin J."/>
        </authorList>
    </citation>
    <scope>NUCLEOTIDE SEQUENCE [LARGE SCALE GENOMIC DNA]</scope>
    <source>
        <strain evidence="1 2">S4-C24</strain>
    </source>
</reference>
<gene>
    <name evidence="1" type="ORF">MNQ99_12965</name>
</gene>
<dbReference type="GO" id="GO:0016787">
    <property type="term" value="F:hydrolase activity"/>
    <property type="evidence" value="ECO:0007669"/>
    <property type="project" value="UniProtKB-KW"/>
</dbReference>
<dbReference type="NCBIfam" id="TIGR01509">
    <property type="entry name" value="HAD-SF-IA-v3"/>
    <property type="match status" value="1"/>
</dbReference>
<protein>
    <submittedName>
        <fullName evidence="1">HAD family hydrolase</fullName>
    </submittedName>
</protein>
<dbReference type="PANTHER" id="PTHR43434">
    <property type="entry name" value="PHOSPHOGLYCOLATE PHOSPHATASE"/>
    <property type="match status" value="1"/>
</dbReference>
<evidence type="ECO:0000313" key="2">
    <source>
        <dbReference type="Proteomes" id="UP000829069"/>
    </source>
</evidence>
<dbReference type="EMBL" id="CP093326">
    <property type="protein sequence ID" value="UNK44865.1"/>
    <property type="molecule type" value="Genomic_DNA"/>
</dbReference>
<dbReference type="Pfam" id="PF00702">
    <property type="entry name" value="Hydrolase"/>
    <property type="match status" value="1"/>
</dbReference>
<accession>A0ABY3W3Y9</accession>
<proteinExistence type="predicted"/>
<keyword evidence="2" id="KW-1185">Reference proteome</keyword>
<sequence>MKGVLFDVDGTLVDSNYVHVLAWWQAFRQAGVDVPMAAIHRCVGMGGGRLIEELLDDGRDRSGDEQIKAAHRAVFSTYWPALRRFDGAREVVDRAAAEGLAVVLASSAEEAELAVLRRVIDADGSITAATSSADADNSKPAPDILQAALDAAGLRAEDTVFVGDAVWDIQAAGDLGIPCIGLECGGTSADVLTQAGAAEVYRNPQDLLEHFSESALGGLLRA</sequence>
<dbReference type="NCBIfam" id="TIGR01549">
    <property type="entry name" value="HAD-SF-IA-v1"/>
    <property type="match status" value="1"/>
</dbReference>
<dbReference type="InterPro" id="IPR006439">
    <property type="entry name" value="HAD-SF_hydro_IA"/>
</dbReference>
<dbReference type="InterPro" id="IPR023214">
    <property type="entry name" value="HAD_sf"/>
</dbReference>
<keyword evidence="1" id="KW-0378">Hydrolase</keyword>
<dbReference type="SFLD" id="SFLDG01129">
    <property type="entry name" value="C1.5:_HAD__Beta-PGM__Phosphata"/>
    <property type="match status" value="1"/>
</dbReference>
<dbReference type="InterPro" id="IPR036412">
    <property type="entry name" value="HAD-like_sf"/>
</dbReference>
<dbReference type="PANTHER" id="PTHR43434:SF16">
    <property type="entry name" value="BLL8046 PROTEIN"/>
    <property type="match status" value="1"/>
</dbReference>
<organism evidence="1 2">
    <name type="scientific">Arthrobacter sulfonylureivorans</name>
    <dbReference type="NCBI Taxonomy" id="2486855"/>
    <lineage>
        <taxon>Bacteria</taxon>
        <taxon>Bacillati</taxon>
        <taxon>Actinomycetota</taxon>
        <taxon>Actinomycetes</taxon>
        <taxon>Micrococcales</taxon>
        <taxon>Micrococcaceae</taxon>
        <taxon>Arthrobacter</taxon>
    </lineage>
</organism>
<dbReference type="SFLD" id="SFLDS00003">
    <property type="entry name" value="Haloacid_Dehalogenase"/>
    <property type="match status" value="1"/>
</dbReference>
<dbReference type="SUPFAM" id="SSF56784">
    <property type="entry name" value="HAD-like"/>
    <property type="match status" value="1"/>
</dbReference>
<dbReference type="RefSeq" id="WP_241913215.1">
    <property type="nucleotide sequence ID" value="NZ_CP093326.1"/>
</dbReference>
<dbReference type="Gene3D" id="1.10.150.240">
    <property type="entry name" value="Putative phosphatase, domain 2"/>
    <property type="match status" value="1"/>
</dbReference>
<dbReference type="InterPro" id="IPR050155">
    <property type="entry name" value="HAD-like_hydrolase_sf"/>
</dbReference>
<dbReference type="Gene3D" id="3.40.50.1000">
    <property type="entry name" value="HAD superfamily/HAD-like"/>
    <property type="match status" value="1"/>
</dbReference>
<dbReference type="InterPro" id="IPR023198">
    <property type="entry name" value="PGP-like_dom2"/>
</dbReference>
<dbReference type="Proteomes" id="UP000829069">
    <property type="component" value="Chromosome"/>
</dbReference>